<evidence type="ECO:0000313" key="3">
    <source>
        <dbReference type="Proteomes" id="UP000245698"/>
    </source>
</evidence>
<keyword evidence="1" id="KW-1133">Transmembrane helix</keyword>
<dbReference type="AlphaFoldDB" id="A0A2P9ASB8"/>
<protein>
    <recommendedName>
        <fullName evidence="4">Lipopolysaccharide assembly protein A domain-containing protein</fullName>
    </recommendedName>
</protein>
<reference evidence="3" key="1">
    <citation type="submission" date="2016-12" db="EMBL/GenBank/DDBJ databases">
        <authorList>
            <person name="Brunel B."/>
        </authorList>
    </citation>
    <scope>NUCLEOTIDE SEQUENCE [LARGE SCALE GENOMIC DNA]</scope>
</reference>
<dbReference type="Proteomes" id="UP000245698">
    <property type="component" value="Unassembled WGS sequence"/>
</dbReference>
<sequence length="115" mass="12387">MHDLIAFLEANSALVLANPAVFATFAVLFGGGGFLVGRYLLTERIANLESRIARRDEEIADLKGEQKAPKRELPMVPIVGAVATGPGGSSDAVRQVLPLNKLASLASERRFNERQ</sequence>
<keyword evidence="1" id="KW-0472">Membrane</keyword>
<gene>
    <name evidence="2" type="ORF">BQ8482_380223</name>
</gene>
<feature type="transmembrane region" description="Helical" evidence="1">
    <location>
        <begin position="20"/>
        <end position="41"/>
    </location>
</feature>
<keyword evidence="1" id="KW-0812">Transmembrane</keyword>
<evidence type="ECO:0000256" key="1">
    <source>
        <dbReference type="SAM" id="Phobius"/>
    </source>
</evidence>
<evidence type="ECO:0008006" key="4">
    <source>
        <dbReference type="Google" id="ProtNLM"/>
    </source>
</evidence>
<name>A0A2P9ASB8_9HYPH</name>
<dbReference type="RefSeq" id="WP_244603012.1">
    <property type="nucleotide sequence ID" value="NZ_FUIG01000046.1"/>
</dbReference>
<evidence type="ECO:0000313" key="2">
    <source>
        <dbReference type="EMBL" id="SJM34040.1"/>
    </source>
</evidence>
<proteinExistence type="predicted"/>
<keyword evidence="3" id="KW-1185">Reference proteome</keyword>
<organism evidence="2 3">
    <name type="scientific">Mesorhizobium delmotii</name>
    <dbReference type="NCBI Taxonomy" id="1631247"/>
    <lineage>
        <taxon>Bacteria</taxon>
        <taxon>Pseudomonadati</taxon>
        <taxon>Pseudomonadota</taxon>
        <taxon>Alphaproteobacteria</taxon>
        <taxon>Hyphomicrobiales</taxon>
        <taxon>Phyllobacteriaceae</taxon>
        <taxon>Mesorhizobium</taxon>
    </lineage>
</organism>
<dbReference type="EMBL" id="FUIG01000046">
    <property type="protein sequence ID" value="SJM34040.1"/>
    <property type="molecule type" value="Genomic_DNA"/>
</dbReference>
<accession>A0A2P9ASB8</accession>